<evidence type="ECO:0000313" key="2">
    <source>
        <dbReference type="Proteomes" id="UP001501358"/>
    </source>
</evidence>
<proteinExistence type="predicted"/>
<name>A0ABP5YVN0_9ACTN</name>
<sequence length="63" mass="6886">MEADSCPDCGQPWSEATDPANEFDYQAELLRCHACTTGAKTAGRYRDQGGDARGLHINITRRG</sequence>
<accession>A0ABP5YVN0</accession>
<keyword evidence="2" id="KW-1185">Reference proteome</keyword>
<dbReference type="RefSeq" id="WP_344382890.1">
    <property type="nucleotide sequence ID" value="NZ_BAAATA010000009.1"/>
</dbReference>
<gene>
    <name evidence="1" type="ORF">GCM10010406_21040</name>
</gene>
<evidence type="ECO:0000313" key="1">
    <source>
        <dbReference type="EMBL" id="GAA2484568.1"/>
    </source>
</evidence>
<dbReference type="Proteomes" id="UP001501358">
    <property type="component" value="Unassembled WGS sequence"/>
</dbReference>
<reference evidence="2" key="1">
    <citation type="journal article" date="2019" name="Int. J. Syst. Evol. Microbiol.">
        <title>The Global Catalogue of Microorganisms (GCM) 10K type strain sequencing project: providing services to taxonomists for standard genome sequencing and annotation.</title>
        <authorList>
            <consortium name="The Broad Institute Genomics Platform"/>
            <consortium name="The Broad Institute Genome Sequencing Center for Infectious Disease"/>
            <person name="Wu L."/>
            <person name="Ma J."/>
        </authorList>
    </citation>
    <scope>NUCLEOTIDE SEQUENCE [LARGE SCALE GENOMIC DNA]</scope>
    <source>
        <strain evidence="2">JCM 6307</strain>
    </source>
</reference>
<dbReference type="EMBL" id="BAAATA010000009">
    <property type="protein sequence ID" value="GAA2484568.1"/>
    <property type="molecule type" value="Genomic_DNA"/>
</dbReference>
<protein>
    <submittedName>
        <fullName evidence="1">Uncharacterized protein</fullName>
    </submittedName>
</protein>
<organism evidence="1 2">
    <name type="scientific">Streptomyces thermolineatus</name>
    <dbReference type="NCBI Taxonomy" id="44033"/>
    <lineage>
        <taxon>Bacteria</taxon>
        <taxon>Bacillati</taxon>
        <taxon>Actinomycetota</taxon>
        <taxon>Actinomycetes</taxon>
        <taxon>Kitasatosporales</taxon>
        <taxon>Streptomycetaceae</taxon>
        <taxon>Streptomyces</taxon>
    </lineage>
</organism>
<comment type="caution">
    <text evidence="1">The sequence shown here is derived from an EMBL/GenBank/DDBJ whole genome shotgun (WGS) entry which is preliminary data.</text>
</comment>